<name>A0A930DZB4_9FIRM</name>
<reference evidence="1" key="1">
    <citation type="submission" date="2020-04" db="EMBL/GenBank/DDBJ databases">
        <title>Deep metagenomics examines the oral microbiome during advanced dental caries in children, revealing novel taxa and co-occurrences with host molecules.</title>
        <authorList>
            <person name="Baker J.L."/>
            <person name="Morton J.T."/>
            <person name="Dinis M."/>
            <person name="Alvarez R."/>
            <person name="Tran N.C."/>
            <person name="Knight R."/>
            <person name="Edlund A."/>
        </authorList>
    </citation>
    <scope>NUCLEOTIDE SEQUENCE</scope>
    <source>
        <strain evidence="1">JCVI_23_bin.11</strain>
    </source>
</reference>
<dbReference type="AlphaFoldDB" id="A0A930DZB4"/>
<organism evidence="1 2">
    <name type="scientific">Parvimonas micra</name>
    <dbReference type="NCBI Taxonomy" id="33033"/>
    <lineage>
        <taxon>Bacteria</taxon>
        <taxon>Bacillati</taxon>
        <taxon>Bacillota</taxon>
        <taxon>Tissierellia</taxon>
        <taxon>Tissierellales</taxon>
        <taxon>Peptoniphilaceae</taxon>
        <taxon>Parvimonas</taxon>
    </lineage>
</organism>
<evidence type="ECO:0000313" key="2">
    <source>
        <dbReference type="Proteomes" id="UP000758611"/>
    </source>
</evidence>
<gene>
    <name evidence="1" type="ORF">HXM94_00635</name>
</gene>
<comment type="caution">
    <text evidence="1">The sequence shown here is derived from an EMBL/GenBank/DDBJ whole genome shotgun (WGS) entry which is preliminary data.</text>
</comment>
<sequence>MLNLNKKTEESKRNVVFLDDFNRLLELSKGDSLAEASYEFLIKRLRTSDHYNDHKSSFIVIFWNRFTGKFKESYNSYQGTQLDDMPHNSRDLISWFPIYATNLFNFKSLSGLLKAVETKMSTATVEELESHKAEVVSFLKSKIQTKLTRDQKELFSSQASNNWSFFFNKSNRGELYPIDVYPDDVQFKEFWSNTELFKDEDRSLISPKFNVKGRTYWSSVYGLIVDFDKTNKTVSLQKPYDELSDYLIELSIKKLNDSKTSIKVQEKLLLFLEQFKGDESVKIKDKFEVLDENLNGFVNQLNFHLYKLKTGLGNSSSSLFKNPESFIGNQFVSEEEINKAKKILAQKVLNLLKQNPAKPALYYEYLNNFLFKSFINDSKNENYFIVESFSSAKDLACSLLMVKRTVIYSPFHRHLESLDTIVSGDRLIEEINETEKLLKENQSKTTRALKSEVELILKSNLVLFSKPFKDHLEFVLKMNTID</sequence>
<dbReference type="Proteomes" id="UP000758611">
    <property type="component" value="Unassembled WGS sequence"/>
</dbReference>
<dbReference type="EMBL" id="JABZRE010000001">
    <property type="protein sequence ID" value="MBF1306280.1"/>
    <property type="molecule type" value="Genomic_DNA"/>
</dbReference>
<accession>A0A930DZB4</accession>
<evidence type="ECO:0000313" key="1">
    <source>
        <dbReference type="EMBL" id="MBF1306280.1"/>
    </source>
</evidence>
<dbReference type="RefSeq" id="WP_278476741.1">
    <property type="nucleotide sequence ID" value="NZ_JABZRE010000001.1"/>
</dbReference>
<protein>
    <submittedName>
        <fullName evidence="1">Uncharacterized protein</fullName>
    </submittedName>
</protein>
<proteinExistence type="predicted"/>